<protein>
    <recommendedName>
        <fullName evidence="9">3-methylmercaptopropionyl-CoA dehydrogenase</fullName>
        <ecNumber evidence="8">1.3.99.41</ecNumber>
    </recommendedName>
</protein>
<evidence type="ECO:0000256" key="1">
    <source>
        <dbReference type="ARBA" id="ARBA00001974"/>
    </source>
</evidence>
<comment type="caution">
    <text evidence="15">The sequence shown here is derived from an EMBL/GenBank/DDBJ whole genome shotgun (WGS) entry which is preliminary data.</text>
</comment>
<dbReference type="Proteomes" id="UP000243507">
    <property type="component" value="Unassembled WGS sequence"/>
</dbReference>
<dbReference type="InterPro" id="IPR025878">
    <property type="entry name" value="Acyl-CoA_dh-like_C_dom"/>
</dbReference>
<keyword evidence="4 10" id="KW-0274">FAD</keyword>
<gene>
    <name evidence="15" type="ORF">CLN94_13770</name>
</gene>
<dbReference type="GO" id="GO:0016627">
    <property type="term" value="F:oxidoreductase activity, acting on the CH-CH group of donors"/>
    <property type="evidence" value="ECO:0007669"/>
    <property type="project" value="InterPro"/>
</dbReference>
<reference evidence="15 16" key="1">
    <citation type="submission" date="2017-09" db="EMBL/GenBank/DDBJ databases">
        <title>A multilocus sequence analysis scheme for characterization of bacteria in the genus Thioclava.</title>
        <authorList>
            <person name="Liu Y."/>
            <person name="Shao Z."/>
        </authorList>
    </citation>
    <scope>NUCLEOTIDE SEQUENCE [LARGE SCALE GENOMIC DNA]</scope>
    <source>
        <strain evidence="15 16">CAU 1312</strain>
    </source>
</reference>
<evidence type="ECO:0000313" key="15">
    <source>
        <dbReference type="EMBL" id="PCD75517.1"/>
    </source>
</evidence>
<dbReference type="InterPro" id="IPR037069">
    <property type="entry name" value="AcylCoA_DH/ox_N_sf"/>
</dbReference>
<evidence type="ECO:0000259" key="12">
    <source>
        <dbReference type="Pfam" id="PF02770"/>
    </source>
</evidence>
<dbReference type="SUPFAM" id="SSF56645">
    <property type="entry name" value="Acyl-CoA dehydrogenase NM domain-like"/>
    <property type="match status" value="1"/>
</dbReference>
<evidence type="ECO:0000256" key="5">
    <source>
        <dbReference type="ARBA" id="ARBA00023002"/>
    </source>
</evidence>
<evidence type="ECO:0000256" key="2">
    <source>
        <dbReference type="ARBA" id="ARBA00009347"/>
    </source>
</evidence>
<evidence type="ECO:0000256" key="10">
    <source>
        <dbReference type="RuleBase" id="RU362125"/>
    </source>
</evidence>
<evidence type="ECO:0000256" key="3">
    <source>
        <dbReference type="ARBA" id="ARBA00022630"/>
    </source>
</evidence>
<dbReference type="Gene3D" id="1.10.540.10">
    <property type="entry name" value="Acyl-CoA dehydrogenase/oxidase, N-terminal domain"/>
    <property type="match status" value="1"/>
</dbReference>
<organism evidence="15 16">
    <name type="scientific">Pseudothioclava arenosa</name>
    <dbReference type="NCBI Taxonomy" id="1795308"/>
    <lineage>
        <taxon>Bacteria</taxon>
        <taxon>Pseudomonadati</taxon>
        <taxon>Pseudomonadota</taxon>
        <taxon>Alphaproteobacteria</taxon>
        <taxon>Rhodobacterales</taxon>
        <taxon>Paracoccaceae</taxon>
        <taxon>Pseudothioclava</taxon>
    </lineage>
</organism>
<dbReference type="EMBL" id="NTJD01000021">
    <property type="protein sequence ID" value="PCD75517.1"/>
    <property type="molecule type" value="Genomic_DNA"/>
</dbReference>
<dbReference type="OrthoDB" id="9807883at2"/>
<comment type="cofactor">
    <cofactor evidence="1 10">
        <name>FAD</name>
        <dbReference type="ChEBI" id="CHEBI:57692"/>
    </cofactor>
</comment>
<keyword evidence="16" id="KW-1185">Reference proteome</keyword>
<evidence type="ECO:0000256" key="6">
    <source>
        <dbReference type="ARBA" id="ARBA00051388"/>
    </source>
</evidence>
<dbReference type="SUPFAM" id="SSF47203">
    <property type="entry name" value="Acyl-CoA dehydrogenase C-terminal domain-like"/>
    <property type="match status" value="1"/>
</dbReference>
<evidence type="ECO:0000313" key="16">
    <source>
        <dbReference type="Proteomes" id="UP000243507"/>
    </source>
</evidence>
<dbReference type="Pfam" id="PF02771">
    <property type="entry name" value="Acyl-CoA_dh_N"/>
    <property type="match status" value="1"/>
</dbReference>
<evidence type="ECO:0000259" key="13">
    <source>
        <dbReference type="Pfam" id="PF02771"/>
    </source>
</evidence>
<dbReference type="InterPro" id="IPR009075">
    <property type="entry name" value="AcylCo_DH/oxidase_C"/>
</dbReference>
<dbReference type="InterPro" id="IPR052166">
    <property type="entry name" value="Diverse_Acyl-CoA_DH"/>
</dbReference>
<dbReference type="RefSeq" id="WP_096434592.1">
    <property type="nucleotide sequence ID" value="NZ_NTJD01000021.1"/>
</dbReference>
<dbReference type="PANTHER" id="PTHR42803">
    <property type="entry name" value="ACYL-COA DEHYDROGENASE"/>
    <property type="match status" value="1"/>
</dbReference>
<evidence type="ECO:0000259" key="14">
    <source>
        <dbReference type="Pfam" id="PF12806"/>
    </source>
</evidence>
<keyword evidence="5 10" id="KW-0560">Oxidoreductase</keyword>
<feature type="domain" description="Acyl-CoA oxidase/dehydrogenase middle" evidence="12">
    <location>
        <begin position="161"/>
        <end position="268"/>
    </location>
</feature>
<dbReference type="PANTHER" id="PTHR42803:SF1">
    <property type="entry name" value="BROAD-SPECIFICITY LINEAR ACYL-COA DEHYDROGENASE FADE5"/>
    <property type="match status" value="1"/>
</dbReference>
<dbReference type="InterPro" id="IPR046373">
    <property type="entry name" value="Acyl-CoA_Oxase/DH_mid-dom_sf"/>
</dbReference>
<feature type="domain" description="Acyl-CoA dehydrogenase/oxidase N-terminal" evidence="13">
    <location>
        <begin position="38"/>
        <end position="155"/>
    </location>
</feature>
<feature type="domain" description="Acetyl-CoA dehydrogenase-like C-terminal" evidence="14">
    <location>
        <begin position="462"/>
        <end position="590"/>
    </location>
</feature>
<dbReference type="EC" id="1.3.99.41" evidence="8"/>
<evidence type="ECO:0000256" key="8">
    <source>
        <dbReference type="ARBA" id="ARBA00066694"/>
    </source>
</evidence>
<dbReference type="InterPro" id="IPR009100">
    <property type="entry name" value="AcylCoA_DH/oxidase_NM_dom_sf"/>
</dbReference>
<evidence type="ECO:0000259" key="11">
    <source>
        <dbReference type="Pfam" id="PF00441"/>
    </source>
</evidence>
<proteinExistence type="inferred from homology"/>
<dbReference type="Gene3D" id="2.40.110.10">
    <property type="entry name" value="Butyryl-CoA Dehydrogenase, subunit A, domain 2"/>
    <property type="match status" value="1"/>
</dbReference>
<evidence type="ECO:0000256" key="9">
    <source>
        <dbReference type="ARBA" id="ARBA00069043"/>
    </source>
</evidence>
<dbReference type="InterPro" id="IPR006091">
    <property type="entry name" value="Acyl-CoA_Oxase/DH_mid-dom"/>
</dbReference>
<feature type="domain" description="Acyl-CoA dehydrogenase/oxidase C-terminal" evidence="11">
    <location>
        <begin position="283"/>
        <end position="449"/>
    </location>
</feature>
<comment type="function">
    <text evidence="7">Involved in the assimilation of dimethylsulphoniopropionate (DMSP), an important compound in the fixation of carbon in marine phytoplankton, by mediating the conversion of 3-(methylthio)propanoyl-CoA (MMPA-CoA) to 3-(methylthio)acryloyl-CoA (MTA-CoA).</text>
</comment>
<dbReference type="AlphaFoldDB" id="A0A2A4CM08"/>
<keyword evidence="3 10" id="KW-0285">Flavoprotein</keyword>
<dbReference type="InterPro" id="IPR013786">
    <property type="entry name" value="AcylCoA_DH/ox_N"/>
</dbReference>
<comment type="catalytic activity">
    <reaction evidence="6">
        <text>3-(methylsulfanyl)propanoyl-CoA + oxidized [electron-transfer flavoprotein] + H(+) = 3-(methylsulfanyl)acryloyl-CoA + reduced [electron-transfer flavoprotein]</text>
        <dbReference type="Rhea" id="RHEA:52612"/>
        <dbReference type="Rhea" id="RHEA-COMP:10685"/>
        <dbReference type="Rhea" id="RHEA-COMP:10686"/>
        <dbReference type="ChEBI" id="CHEBI:15378"/>
        <dbReference type="ChEBI" id="CHEBI:57692"/>
        <dbReference type="ChEBI" id="CHEBI:58307"/>
        <dbReference type="ChEBI" id="CHEBI:82815"/>
        <dbReference type="ChEBI" id="CHEBI:84994"/>
        <dbReference type="EC" id="1.3.99.41"/>
    </reaction>
    <physiologicalReaction direction="left-to-right" evidence="6">
        <dbReference type="Rhea" id="RHEA:52613"/>
    </physiologicalReaction>
</comment>
<dbReference type="Pfam" id="PF12806">
    <property type="entry name" value="Acyl-CoA_dh_C"/>
    <property type="match status" value="1"/>
</dbReference>
<sequence length="598" mass="62723">MSYQAPLQDMIFVLEDLCGLEGLSQLPGLEDATPDTVAAILEEAAKFAGEVLAPLNSTGDEAGLGFDAGEVTTPAGWKEAYQQLVEMGWNSPTADPDHGGMGLPAAVNACIQEMFNGANTAFQLCPLLTQGAIEALAHYAADELRDTYLPNLVTGHWTGTMNLTEPQAGSDLAAIRSKAVPEGDHYRVSGQKIFITYGEHDMAENIIHLVLARLPDAPEGVKGISLFVVPKFMVNADGSLGERNDVRCVSIEHKLGIHASPTCTLAFGDNGGAIGYLVGEPHQGLAYMFAMMNSARLGVGLQGIGIAEHAGQHAVAYAAERKQGGQAGVDGSVAIIAHPDVRRMLGLIKARTQAARVLAYRAASALDIATRSADPEQAARAQRRLDLLIPVVKGWSTEMGNVSASLGVQVHGGMGFIEETGAAQHLRDARITTIYEGTTGIQALDLIGRKLIRDKGLAMGELIAEMSATLARLETATTGAADWASMASSMAEAIEILQGASDWILANARANMQLPQASATAMLELAGTCLGQWAMADAALAAQARIDAGDGAAFLPAKLRFAEFYRTQAFPQARALLQQVTGGAEAVVALSAADLGAE</sequence>
<dbReference type="InterPro" id="IPR036250">
    <property type="entry name" value="AcylCo_DH-like_C"/>
</dbReference>
<accession>A0A2A4CM08</accession>
<name>A0A2A4CM08_9RHOB</name>
<comment type="similarity">
    <text evidence="2 10">Belongs to the acyl-CoA dehydrogenase family.</text>
</comment>
<dbReference type="FunFam" id="2.40.110.10:FF:000031">
    <property type="entry name" value="Acyl-CoA dehydrogenase, putative"/>
    <property type="match status" value="1"/>
</dbReference>
<evidence type="ECO:0000256" key="7">
    <source>
        <dbReference type="ARBA" id="ARBA00058683"/>
    </source>
</evidence>
<dbReference type="Pfam" id="PF02770">
    <property type="entry name" value="Acyl-CoA_dh_M"/>
    <property type="match status" value="1"/>
</dbReference>
<dbReference type="GO" id="GO:0050660">
    <property type="term" value="F:flavin adenine dinucleotide binding"/>
    <property type="evidence" value="ECO:0007669"/>
    <property type="project" value="InterPro"/>
</dbReference>
<evidence type="ECO:0000256" key="4">
    <source>
        <dbReference type="ARBA" id="ARBA00022827"/>
    </source>
</evidence>
<dbReference type="Gene3D" id="1.20.140.10">
    <property type="entry name" value="Butyryl-CoA Dehydrogenase, subunit A, domain 3"/>
    <property type="match status" value="1"/>
</dbReference>
<dbReference type="Pfam" id="PF00441">
    <property type="entry name" value="Acyl-CoA_dh_1"/>
    <property type="match status" value="1"/>
</dbReference>